<dbReference type="PROSITE" id="PS00041">
    <property type="entry name" value="HTH_ARAC_FAMILY_1"/>
    <property type="match status" value="1"/>
</dbReference>
<evidence type="ECO:0000256" key="1">
    <source>
        <dbReference type="ARBA" id="ARBA00023015"/>
    </source>
</evidence>
<dbReference type="KEGG" id="vni:VIBNI_B0151"/>
<dbReference type="OrthoDB" id="6397815at2"/>
<dbReference type="SUPFAM" id="SSF51182">
    <property type="entry name" value="RmlC-like cupins"/>
    <property type="match status" value="1"/>
</dbReference>
<organism evidence="5 6">
    <name type="scientific">Vibrio nigripulchritudo</name>
    <dbReference type="NCBI Taxonomy" id="28173"/>
    <lineage>
        <taxon>Bacteria</taxon>
        <taxon>Pseudomonadati</taxon>
        <taxon>Pseudomonadota</taxon>
        <taxon>Gammaproteobacteria</taxon>
        <taxon>Vibrionales</taxon>
        <taxon>Vibrionaceae</taxon>
        <taxon>Vibrio</taxon>
    </lineage>
</organism>
<dbReference type="STRING" id="28173.VIBNI_B0151"/>
<dbReference type="GO" id="GO:0043565">
    <property type="term" value="F:sequence-specific DNA binding"/>
    <property type="evidence" value="ECO:0007669"/>
    <property type="project" value="InterPro"/>
</dbReference>
<dbReference type="PROSITE" id="PS01124">
    <property type="entry name" value="HTH_ARAC_FAMILY_2"/>
    <property type="match status" value="1"/>
</dbReference>
<dbReference type="Proteomes" id="UP000016895">
    <property type="component" value="Chromosome 2"/>
</dbReference>
<dbReference type="PANTHER" id="PTHR46796">
    <property type="entry name" value="HTH-TYPE TRANSCRIPTIONAL ACTIVATOR RHAS-RELATED"/>
    <property type="match status" value="1"/>
</dbReference>
<evidence type="ECO:0000256" key="2">
    <source>
        <dbReference type="ARBA" id="ARBA00023125"/>
    </source>
</evidence>
<protein>
    <submittedName>
        <fullName evidence="5">Putative AraC-type DNA-binding domain-containing protein</fullName>
    </submittedName>
</protein>
<dbReference type="InterPro" id="IPR018062">
    <property type="entry name" value="HTH_AraC-typ_CS"/>
</dbReference>
<dbReference type="eggNOG" id="COG2207">
    <property type="taxonomic scope" value="Bacteria"/>
</dbReference>
<accession>U4KHZ0</accession>
<dbReference type="Gene3D" id="1.10.10.60">
    <property type="entry name" value="Homeodomain-like"/>
    <property type="match status" value="2"/>
</dbReference>
<evidence type="ECO:0000256" key="3">
    <source>
        <dbReference type="ARBA" id="ARBA00023163"/>
    </source>
</evidence>
<keyword evidence="6" id="KW-1185">Reference proteome</keyword>
<dbReference type="Pfam" id="PF22200">
    <property type="entry name" value="ExsA_N"/>
    <property type="match status" value="1"/>
</dbReference>
<dbReference type="Pfam" id="PF12833">
    <property type="entry name" value="HTH_18"/>
    <property type="match status" value="1"/>
</dbReference>
<dbReference type="CDD" id="cd02208">
    <property type="entry name" value="cupin_RmlC-like"/>
    <property type="match status" value="1"/>
</dbReference>
<dbReference type="InterPro" id="IPR050204">
    <property type="entry name" value="AraC_XylS_family_regulators"/>
</dbReference>
<feature type="domain" description="HTH araC/xylS-type" evidence="4">
    <location>
        <begin position="192"/>
        <end position="290"/>
    </location>
</feature>
<proteinExistence type="predicted"/>
<dbReference type="PRINTS" id="PR00032">
    <property type="entry name" value="HTHARAC"/>
</dbReference>
<dbReference type="SUPFAM" id="SSF46689">
    <property type="entry name" value="Homeodomain-like"/>
    <property type="match status" value="2"/>
</dbReference>
<dbReference type="InterPro" id="IPR018060">
    <property type="entry name" value="HTH_AraC"/>
</dbReference>
<dbReference type="GO" id="GO:0003700">
    <property type="term" value="F:DNA-binding transcription factor activity"/>
    <property type="evidence" value="ECO:0007669"/>
    <property type="project" value="InterPro"/>
</dbReference>
<dbReference type="PATRIC" id="fig|1260221.3.peg.3839"/>
<name>U4KHZ0_9VIBR</name>
<dbReference type="EMBL" id="FO203527">
    <property type="protein sequence ID" value="CCO59979.1"/>
    <property type="molecule type" value="Genomic_DNA"/>
</dbReference>
<dbReference type="InterPro" id="IPR054015">
    <property type="entry name" value="ExsA-like_N"/>
</dbReference>
<evidence type="ECO:0000259" key="4">
    <source>
        <dbReference type="PROSITE" id="PS01124"/>
    </source>
</evidence>
<dbReference type="InterPro" id="IPR020449">
    <property type="entry name" value="Tscrpt_reg_AraC-type_HTH"/>
</dbReference>
<dbReference type="SMART" id="SM00342">
    <property type="entry name" value="HTH_ARAC"/>
    <property type="match status" value="1"/>
</dbReference>
<sequence length="291" mass="33042">MNTAEFCQSNILVIPDALAGMEDIRCICRYQDAQIFYKQLADDLLNVEFYTNIPCLIYIQSGRETLTNSDNRTTDLQAGSAIFLPRGINLHSDYVKETEDLKAYLVFFSDTIIRQFLSQSKPSQASLPSQDSLILPNVPELETFFTSFQTDIDNPAYVQLKLHELLHLIEWKDGSGSLTSLLSASNTGSPKRNLYRLLDNQDVFKLKVADLANLSGRSLSTFNRDFKTVYGTSPQKWLRDKRLSHAKTLLETQRLSVTEVAMDVGYLNVSNFIKAFKKRYGITPKQIGNER</sequence>
<evidence type="ECO:0000313" key="6">
    <source>
        <dbReference type="Proteomes" id="UP000016895"/>
    </source>
</evidence>
<dbReference type="AlphaFoldDB" id="U4KHZ0"/>
<dbReference type="RefSeq" id="WP_022560649.1">
    <property type="nucleotide sequence ID" value="NC_022543.1"/>
</dbReference>
<gene>
    <name evidence="5" type="ORF">VIBNI_B0151</name>
</gene>
<dbReference type="InterPro" id="IPR011051">
    <property type="entry name" value="RmlC_Cupin_sf"/>
</dbReference>
<dbReference type="InterPro" id="IPR009057">
    <property type="entry name" value="Homeodomain-like_sf"/>
</dbReference>
<keyword evidence="3" id="KW-0804">Transcription</keyword>
<keyword evidence="2 5" id="KW-0238">DNA-binding</keyword>
<reference evidence="5 6" key="1">
    <citation type="journal article" date="2013" name="ISME J.">
        <title>Comparative genomics of pathogenic lineages of Vibrio nigripulchritudo identifies virulence-associated traits.</title>
        <authorList>
            <person name="Goudenege D."/>
            <person name="Labreuche Y."/>
            <person name="Krin E."/>
            <person name="Ansquer D."/>
            <person name="Mangenot S."/>
            <person name="Calteau A."/>
            <person name="Medigue C."/>
            <person name="Mazel D."/>
            <person name="Polz M.F."/>
            <person name="Le Roux F."/>
        </authorList>
    </citation>
    <scope>NUCLEOTIDE SEQUENCE [LARGE SCALE GENOMIC DNA]</scope>
    <source>
        <strain evidence="6">SnF1</strain>
    </source>
</reference>
<evidence type="ECO:0000313" key="5">
    <source>
        <dbReference type="EMBL" id="CCO59979.1"/>
    </source>
</evidence>
<keyword evidence="1" id="KW-0805">Transcription regulation</keyword>